<accession>A0A0M0HVY1</accession>
<dbReference type="GO" id="GO:0042276">
    <property type="term" value="P:error-prone translesion synthesis"/>
    <property type="evidence" value="ECO:0007669"/>
    <property type="project" value="TreeGrafter"/>
</dbReference>
<keyword evidence="2" id="KW-0227">DNA damage</keyword>
<dbReference type="AlphaFoldDB" id="A0A0M0HVY1"/>
<dbReference type="PANTHER" id="PTHR11076:SF34">
    <property type="entry name" value="PROTEIN UMUC"/>
    <property type="match status" value="1"/>
</dbReference>
<evidence type="ECO:0000256" key="4">
    <source>
        <dbReference type="ARBA" id="ARBA00023204"/>
    </source>
</evidence>
<keyword evidence="3" id="KW-0741">SOS mutagenesis</keyword>
<evidence type="ECO:0000256" key="3">
    <source>
        <dbReference type="ARBA" id="ARBA00023199"/>
    </source>
</evidence>
<dbReference type="PATRIC" id="fig|171383.3.peg.4182"/>
<dbReference type="InterPro" id="IPR001126">
    <property type="entry name" value="UmuC"/>
</dbReference>
<organism evidence="7 8">
    <name type="scientific">Vibrio hepatarius</name>
    <dbReference type="NCBI Taxonomy" id="171383"/>
    <lineage>
        <taxon>Bacteria</taxon>
        <taxon>Pseudomonadati</taxon>
        <taxon>Pseudomonadota</taxon>
        <taxon>Gammaproteobacteria</taxon>
        <taxon>Vibrionales</taxon>
        <taxon>Vibrionaceae</taxon>
        <taxon>Vibrio</taxon>
        <taxon>Vibrio oreintalis group</taxon>
    </lineage>
</organism>
<dbReference type="CDD" id="cd01700">
    <property type="entry name" value="PolY_Pol_V_umuC"/>
    <property type="match status" value="1"/>
</dbReference>
<comment type="similarity">
    <text evidence="1">Belongs to the DNA polymerase type-Y family.</text>
</comment>
<dbReference type="PANTHER" id="PTHR11076">
    <property type="entry name" value="DNA REPAIR POLYMERASE UMUC / TRANSFERASE FAMILY MEMBER"/>
    <property type="match status" value="1"/>
</dbReference>
<keyword evidence="4" id="KW-0234">DNA repair</keyword>
<dbReference type="Proteomes" id="UP000037530">
    <property type="component" value="Unassembled WGS sequence"/>
</dbReference>
<keyword evidence="5" id="KW-0742">SOS response</keyword>
<evidence type="ECO:0000256" key="5">
    <source>
        <dbReference type="ARBA" id="ARBA00023236"/>
    </source>
</evidence>
<dbReference type="Gene3D" id="1.10.150.20">
    <property type="entry name" value="5' to 3' exonuclease, C-terminal subdomain"/>
    <property type="match status" value="1"/>
</dbReference>
<dbReference type="InterPro" id="IPR025188">
    <property type="entry name" value="DUF4113"/>
</dbReference>
<evidence type="ECO:0000313" key="8">
    <source>
        <dbReference type="Proteomes" id="UP000037530"/>
    </source>
</evidence>
<comment type="caution">
    <text evidence="7">The sequence shown here is derived from an EMBL/GenBank/DDBJ whole genome shotgun (WGS) entry which is preliminary data.</text>
</comment>
<dbReference type="Pfam" id="PF00817">
    <property type="entry name" value="IMS"/>
    <property type="match status" value="1"/>
</dbReference>
<reference evidence="8" key="1">
    <citation type="submission" date="2015-08" db="EMBL/GenBank/DDBJ databases">
        <title>Vibrio galatheae sp. nov., a novel member of the Vibrionaceae family isolated from the Solomon Islands.</title>
        <authorList>
            <person name="Giubergia S."/>
            <person name="Machado H."/>
            <person name="Mateiu R.V."/>
            <person name="Gram L."/>
        </authorList>
    </citation>
    <scope>NUCLEOTIDE SEQUENCE [LARGE SCALE GENOMIC DNA]</scope>
    <source>
        <strain evidence="8">DSM 19134</strain>
    </source>
</reference>
<dbReference type="Pfam" id="PF13438">
    <property type="entry name" value="DUF4113"/>
    <property type="match status" value="1"/>
</dbReference>
<evidence type="ECO:0000313" key="7">
    <source>
        <dbReference type="EMBL" id="KOO05788.1"/>
    </source>
</evidence>
<sequence>MYCLADASAFYASCHQVFEVSWRKKPVIVLSNENGIIVAANKQALSLGIPKFSAYFKVKALCDHYGVVVCTSNFPLYADISGKMMTVMSSFAPSSYVYSIDEQFQDYAGCESTIPDFYEHGMKIRRAVWKQVRIPVCCGFSHTLTLAKTASFASKRLPGFRGVCVLDTKTEIDKVLAQMKVDKVWGIGSRLAKRLQFMGVETGLQLSRLDPQKARREFSIEMERIVRELNGQRCKNWDDVRAPKKEIFSTRSTSDRLVTLEALTQEICEHAAIASRKARDQKSLCRVMICFAGNSPYDDRPVNYKAIHQFAYPTSDVDQITKIAAQMAAEMFKEGIKFYRAGVGLIDLVDGQHAQEDLFNPEPNRPELMSVFDGLNQKYGKNTVFLAAQGIPRKWECDTAMKTPHYTTSWRDLPRLKC</sequence>
<dbReference type="PROSITE" id="PS50173">
    <property type="entry name" value="UMUC"/>
    <property type="match status" value="1"/>
</dbReference>
<name>A0A0M0HVY1_9VIBR</name>
<dbReference type="InterPro" id="IPR043128">
    <property type="entry name" value="Rev_trsase/Diguanyl_cyclase"/>
</dbReference>
<dbReference type="EMBL" id="LHPI01000027">
    <property type="protein sequence ID" value="KOO05788.1"/>
    <property type="molecule type" value="Genomic_DNA"/>
</dbReference>
<proteinExistence type="inferred from homology"/>
<evidence type="ECO:0000256" key="2">
    <source>
        <dbReference type="ARBA" id="ARBA00022763"/>
    </source>
</evidence>
<protein>
    <submittedName>
        <fullName evidence="7">XRE family transcriptional regulator</fullName>
    </submittedName>
</protein>
<dbReference type="RefSeq" id="WP_053410889.1">
    <property type="nucleotide sequence ID" value="NZ_LHPI01000027.1"/>
</dbReference>
<dbReference type="InterPro" id="IPR050116">
    <property type="entry name" value="DNA_polymerase-Y"/>
</dbReference>
<evidence type="ECO:0000259" key="6">
    <source>
        <dbReference type="PROSITE" id="PS50173"/>
    </source>
</evidence>
<dbReference type="Pfam" id="PF11799">
    <property type="entry name" value="IMS_C"/>
    <property type="match status" value="1"/>
</dbReference>
<dbReference type="InterPro" id="IPR043502">
    <property type="entry name" value="DNA/RNA_pol_sf"/>
</dbReference>
<dbReference type="SUPFAM" id="SSF56672">
    <property type="entry name" value="DNA/RNA polymerases"/>
    <property type="match status" value="1"/>
</dbReference>
<dbReference type="OrthoDB" id="9808813at2"/>
<gene>
    <name evidence="7" type="ORF">AKJ31_20465</name>
</gene>
<keyword evidence="8" id="KW-1185">Reference proteome</keyword>
<dbReference type="GO" id="GO:0006281">
    <property type="term" value="P:DNA repair"/>
    <property type="evidence" value="ECO:0007669"/>
    <property type="project" value="UniProtKB-KW"/>
</dbReference>
<dbReference type="GO" id="GO:0005829">
    <property type="term" value="C:cytosol"/>
    <property type="evidence" value="ECO:0007669"/>
    <property type="project" value="TreeGrafter"/>
</dbReference>
<dbReference type="STRING" id="171383.AKJ31_20465"/>
<dbReference type="GO" id="GO:0003887">
    <property type="term" value="F:DNA-directed DNA polymerase activity"/>
    <property type="evidence" value="ECO:0007669"/>
    <property type="project" value="TreeGrafter"/>
</dbReference>
<dbReference type="Gene3D" id="3.30.70.270">
    <property type="match status" value="1"/>
</dbReference>
<dbReference type="GO" id="GO:0009432">
    <property type="term" value="P:SOS response"/>
    <property type="evidence" value="ECO:0007669"/>
    <property type="project" value="UniProtKB-KW"/>
</dbReference>
<dbReference type="InterPro" id="IPR017961">
    <property type="entry name" value="DNA_pol_Y-fam_little_finger"/>
</dbReference>
<dbReference type="GO" id="GO:0003684">
    <property type="term" value="F:damaged DNA binding"/>
    <property type="evidence" value="ECO:0007669"/>
    <property type="project" value="InterPro"/>
</dbReference>
<feature type="domain" description="UmuC" evidence="6">
    <location>
        <begin position="2"/>
        <end position="188"/>
    </location>
</feature>
<evidence type="ECO:0000256" key="1">
    <source>
        <dbReference type="ARBA" id="ARBA00010945"/>
    </source>
</evidence>
<dbReference type="Gene3D" id="3.40.1170.60">
    <property type="match status" value="1"/>
</dbReference>